<dbReference type="GeneID" id="54354687"/>
<accession>A0A6A5R9G7</accession>
<proteinExistence type="inferred from homology"/>
<name>A0A6A5R9G7_9PLEO</name>
<keyword evidence="7" id="KW-1133">Transmembrane helix</keyword>
<feature type="transmembrane region" description="Helical" evidence="7">
    <location>
        <begin position="12"/>
        <end position="36"/>
    </location>
</feature>
<dbReference type="PANTHER" id="PTHR24305:SF210">
    <property type="entry name" value="CYTOCHROME P450 MONOOXYGENASE ASQL-RELATED"/>
    <property type="match status" value="1"/>
</dbReference>
<evidence type="ECO:0000256" key="2">
    <source>
        <dbReference type="ARBA" id="ARBA00010617"/>
    </source>
</evidence>
<dbReference type="InterPro" id="IPR050121">
    <property type="entry name" value="Cytochrome_P450_monoxygenase"/>
</dbReference>
<organism evidence="8 9">
    <name type="scientific">Didymella exigua CBS 183.55</name>
    <dbReference type="NCBI Taxonomy" id="1150837"/>
    <lineage>
        <taxon>Eukaryota</taxon>
        <taxon>Fungi</taxon>
        <taxon>Dikarya</taxon>
        <taxon>Ascomycota</taxon>
        <taxon>Pezizomycotina</taxon>
        <taxon>Dothideomycetes</taxon>
        <taxon>Pleosporomycetidae</taxon>
        <taxon>Pleosporales</taxon>
        <taxon>Pleosporineae</taxon>
        <taxon>Didymellaceae</taxon>
        <taxon>Didymella</taxon>
    </lineage>
</organism>
<evidence type="ECO:0000313" key="9">
    <source>
        <dbReference type="Proteomes" id="UP000800082"/>
    </source>
</evidence>
<evidence type="ECO:0000256" key="1">
    <source>
        <dbReference type="ARBA" id="ARBA00001971"/>
    </source>
</evidence>
<dbReference type="InterPro" id="IPR002401">
    <property type="entry name" value="Cyt_P450_E_grp-I"/>
</dbReference>
<dbReference type="OrthoDB" id="1470350at2759"/>
<evidence type="ECO:0000256" key="4">
    <source>
        <dbReference type="ARBA" id="ARBA00022723"/>
    </source>
</evidence>
<comment type="similarity">
    <text evidence="2">Belongs to the cytochrome P450 family.</text>
</comment>
<dbReference type="Proteomes" id="UP000800082">
    <property type="component" value="Unassembled WGS sequence"/>
</dbReference>
<evidence type="ECO:0000256" key="3">
    <source>
        <dbReference type="ARBA" id="ARBA00022617"/>
    </source>
</evidence>
<dbReference type="GO" id="GO:0016705">
    <property type="term" value="F:oxidoreductase activity, acting on paired donors, with incorporation or reduction of molecular oxygen"/>
    <property type="evidence" value="ECO:0007669"/>
    <property type="project" value="InterPro"/>
</dbReference>
<keyword evidence="3 6" id="KW-0349">Heme</keyword>
<dbReference type="GO" id="GO:0020037">
    <property type="term" value="F:heme binding"/>
    <property type="evidence" value="ECO:0007669"/>
    <property type="project" value="InterPro"/>
</dbReference>
<evidence type="ECO:0000256" key="7">
    <source>
        <dbReference type="SAM" id="Phobius"/>
    </source>
</evidence>
<feature type="binding site" description="axial binding residue" evidence="6">
    <location>
        <position position="457"/>
    </location>
    <ligand>
        <name>heme</name>
        <dbReference type="ChEBI" id="CHEBI:30413"/>
    </ligand>
    <ligandPart>
        <name>Fe</name>
        <dbReference type="ChEBI" id="CHEBI:18248"/>
    </ligandPart>
</feature>
<keyword evidence="7" id="KW-0472">Membrane</keyword>
<evidence type="ECO:0000256" key="5">
    <source>
        <dbReference type="ARBA" id="ARBA00023004"/>
    </source>
</evidence>
<dbReference type="SUPFAM" id="SSF48264">
    <property type="entry name" value="Cytochrome P450"/>
    <property type="match status" value="1"/>
</dbReference>
<dbReference type="PRINTS" id="PR00385">
    <property type="entry name" value="P450"/>
</dbReference>
<keyword evidence="5 6" id="KW-0408">Iron</keyword>
<dbReference type="PRINTS" id="PR00463">
    <property type="entry name" value="EP450I"/>
</dbReference>
<dbReference type="InterPro" id="IPR036396">
    <property type="entry name" value="Cyt_P450_sf"/>
</dbReference>
<dbReference type="InterPro" id="IPR001128">
    <property type="entry name" value="Cyt_P450"/>
</dbReference>
<keyword evidence="9" id="KW-1185">Reference proteome</keyword>
<dbReference type="PANTHER" id="PTHR24305">
    <property type="entry name" value="CYTOCHROME P450"/>
    <property type="match status" value="1"/>
</dbReference>
<evidence type="ECO:0000313" key="8">
    <source>
        <dbReference type="EMBL" id="KAF1923838.1"/>
    </source>
</evidence>
<dbReference type="GO" id="GO:0005506">
    <property type="term" value="F:iron ion binding"/>
    <property type="evidence" value="ECO:0007669"/>
    <property type="project" value="InterPro"/>
</dbReference>
<dbReference type="GO" id="GO:0004497">
    <property type="term" value="F:monooxygenase activity"/>
    <property type="evidence" value="ECO:0007669"/>
    <property type="project" value="InterPro"/>
</dbReference>
<reference evidence="8" key="1">
    <citation type="journal article" date="2020" name="Stud. Mycol.">
        <title>101 Dothideomycetes genomes: a test case for predicting lifestyles and emergence of pathogens.</title>
        <authorList>
            <person name="Haridas S."/>
            <person name="Albert R."/>
            <person name="Binder M."/>
            <person name="Bloem J."/>
            <person name="Labutti K."/>
            <person name="Salamov A."/>
            <person name="Andreopoulos B."/>
            <person name="Baker S."/>
            <person name="Barry K."/>
            <person name="Bills G."/>
            <person name="Bluhm B."/>
            <person name="Cannon C."/>
            <person name="Castanera R."/>
            <person name="Culley D."/>
            <person name="Daum C."/>
            <person name="Ezra D."/>
            <person name="Gonzalez J."/>
            <person name="Henrissat B."/>
            <person name="Kuo A."/>
            <person name="Liang C."/>
            <person name="Lipzen A."/>
            <person name="Lutzoni F."/>
            <person name="Magnuson J."/>
            <person name="Mondo S."/>
            <person name="Nolan M."/>
            <person name="Ohm R."/>
            <person name="Pangilinan J."/>
            <person name="Park H.-J."/>
            <person name="Ramirez L."/>
            <person name="Alfaro M."/>
            <person name="Sun H."/>
            <person name="Tritt A."/>
            <person name="Yoshinaga Y."/>
            <person name="Zwiers L.-H."/>
            <person name="Turgeon B."/>
            <person name="Goodwin S."/>
            <person name="Spatafora J."/>
            <person name="Crous P."/>
            <person name="Grigoriev I."/>
        </authorList>
    </citation>
    <scope>NUCLEOTIDE SEQUENCE</scope>
    <source>
        <strain evidence="8">CBS 183.55</strain>
    </source>
</reference>
<evidence type="ECO:0000256" key="6">
    <source>
        <dbReference type="PIRSR" id="PIRSR602401-1"/>
    </source>
</evidence>
<dbReference type="EMBL" id="ML979000">
    <property type="protein sequence ID" value="KAF1923838.1"/>
    <property type="molecule type" value="Genomic_DNA"/>
</dbReference>
<dbReference type="Pfam" id="PF00067">
    <property type="entry name" value="p450"/>
    <property type="match status" value="1"/>
</dbReference>
<sequence length="517" mass="59054">MDQKSPGILPSLLLHNSLSFNFITLILSLISAYIAAKHVYLLTLHPLAEFPGPRLCSISRIPYWLATIQGRDVQWMYQLHMKYGPVVRFGPTDLSYATAQAWKDIHGHSKGRLENNKAPEFSVQPANGMIALRVPSMLNATFEDHARVRRLFSPAFSDRALKKQEPLFKAYVDILLTKLVQIADSQQPAELTQLFNFTTFDTMAQLCFGHSLSLLEKNELSPWVRSVFESLKMLPFASIIAYYPLLDSMFKRYEPRWVTEQRKNHCQYSADRVNQRLQEGSDQPDIWNLIILAQDSENALSIEEMHSNAELFMLAGSETTATLLSGLTYYLLQNTEQCTRLKNEICTKFQLPEQMTFDNLAQCKYLNACLKEGLRIYPPVPIGSPRVVPTGGQQILGKWIPEETRVSVHHYSTYRSPANFQDPDQFIPERWVPGENATYANDVHDALQPFGWGHQNCLGQNMAMHEMRLILASIMLCFDLELCKESQGWLEQKSFALWMKNPLLCKVKARRTGEVVG</sequence>
<keyword evidence="7" id="KW-0812">Transmembrane</keyword>
<keyword evidence="4 6" id="KW-0479">Metal-binding</keyword>
<dbReference type="CDD" id="cd11058">
    <property type="entry name" value="CYP60B-like"/>
    <property type="match status" value="1"/>
</dbReference>
<dbReference type="AlphaFoldDB" id="A0A6A5R9G7"/>
<dbReference type="RefSeq" id="XP_033444091.1">
    <property type="nucleotide sequence ID" value="XM_033597020.1"/>
</dbReference>
<gene>
    <name evidence="8" type="ORF">M421DRAFT_74255</name>
</gene>
<protein>
    <submittedName>
        <fullName evidence="8">Cytochrome P450</fullName>
    </submittedName>
</protein>
<comment type="cofactor">
    <cofactor evidence="1 6">
        <name>heme</name>
        <dbReference type="ChEBI" id="CHEBI:30413"/>
    </cofactor>
</comment>
<dbReference type="Gene3D" id="1.10.630.10">
    <property type="entry name" value="Cytochrome P450"/>
    <property type="match status" value="1"/>
</dbReference>